<organism evidence="1 2">
    <name type="scientific">Marasmius oreades</name>
    <name type="common">fairy-ring Marasmius</name>
    <dbReference type="NCBI Taxonomy" id="181124"/>
    <lineage>
        <taxon>Eukaryota</taxon>
        <taxon>Fungi</taxon>
        <taxon>Dikarya</taxon>
        <taxon>Basidiomycota</taxon>
        <taxon>Agaricomycotina</taxon>
        <taxon>Agaricomycetes</taxon>
        <taxon>Agaricomycetidae</taxon>
        <taxon>Agaricales</taxon>
        <taxon>Marasmiineae</taxon>
        <taxon>Marasmiaceae</taxon>
        <taxon>Marasmius</taxon>
    </lineage>
</organism>
<name>A0A9P7S1K7_9AGAR</name>
<reference evidence="1" key="1">
    <citation type="journal article" date="2021" name="Genome Biol. Evol.">
        <title>The assembled and annotated genome of the fairy-ring fungus Marasmius oreades.</title>
        <authorList>
            <person name="Hiltunen M."/>
            <person name="Ament-Velasquez S.L."/>
            <person name="Johannesson H."/>
        </authorList>
    </citation>
    <scope>NUCLEOTIDE SEQUENCE</scope>
    <source>
        <strain evidence="1">03SP1</strain>
    </source>
</reference>
<dbReference type="EMBL" id="CM032184">
    <property type="protein sequence ID" value="KAG7093630.1"/>
    <property type="molecule type" value="Genomic_DNA"/>
</dbReference>
<protein>
    <submittedName>
        <fullName evidence="1">Uncharacterized protein</fullName>
    </submittedName>
</protein>
<sequence length="168" mass="19309">MSSLLCYEQHSDYLERIGIDSTMKRVLVGDSIQYEFTVKGPVDGKEGIQTLVFVTKEVLCDFKVDNGTGRATRVWLVYDKDGGESIEPVLKDVWLEHGTVVEGDSHTHLANLVKVDERQHSVPVKQWYRDHFLHMHTDAYPRETRTECARCTRQTQLHSPSPRLQTTH</sequence>
<dbReference type="AlphaFoldDB" id="A0A9P7S1K7"/>
<evidence type="ECO:0000313" key="1">
    <source>
        <dbReference type="EMBL" id="KAG7093630.1"/>
    </source>
</evidence>
<keyword evidence="2" id="KW-1185">Reference proteome</keyword>
<dbReference type="Proteomes" id="UP001049176">
    <property type="component" value="Chromosome 4"/>
</dbReference>
<gene>
    <name evidence="1" type="ORF">E1B28_007294</name>
</gene>
<dbReference type="RefSeq" id="XP_043010100.1">
    <property type="nucleotide sequence ID" value="XM_043152016.1"/>
</dbReference>
<comment type="caution">
    <text evidence="1">The sequence shown here is derived from an EMBL/GenBank/DDBJ whole genome shotgun (WGS) entry which is preliminary data.</text>
</comment>
<dbReference type="KEGG" id="more:E1B28_007294"/>
<proteinExistence type="predicted"/>
<accession>A0A9P7S1K7</accession>
<dbReference type="OrthoDB" id="3260094at2759"/>
<dbReference type="GeneID" id="66076370"/>
<evidence type="ECO:0000313" key="2">
    <source>
        <dbReference type="Proteomes" id="UP001049176"/>
    </source>
</evidence>